<dbReference type="RefSeq" id="WP_059394255.1">
    <property type="nucleotide sequence ID" value="NZ_DF968089.1"/>
</dbReference>
<keyword evidence="1" id="KW-0472">Membrane</keyword>
<name>A0A3F3HH75_9LACO</name>
<feature type="transmembrane region" description="Helical" evidence="1">
    <location>
        <begin position="53"/>
        <end position="73"/>
    </location>
</feature>
<evidence type="ECO:0000256" key="1">
    <source>
        <dbReference type="SAM" id="Phobius"/>
    </source>
</evidence>
<dbReference type="Pfam" id="PF14015">
    <property type="entry name" value="DUF4231"/>
    <property type="match status" value="1"/>
</dbReference>
<dbReference type="EMBL" id="DF968089">
    <property type="protein sequence ID" value="GAP04919.1"/>
    <property type="molecule type" value="Genomic_DNA"/>
</dbReference>
<organism evidence="2">
    <name type="scientific">Fructobacillus tropaeoli</name>
    <dbReference type="NCBI Taxonomy" id="709323"/>
    <lineage>
        <taxon>Bacteria</taxon>
        <taxon>Bacillati</taxon>
        <taxon>Bacillota</taxon>
        <taxon>Bacilli</taxon>
        <taxon>Lactobacillales</taxon>
        <taxon>Lactobacillaceae</taxon>
        <taxon>Fructobacillus</taxon>
    </lineage>
</organism>
<evidence type="ECO:0000313" key="2">
    <source>
        <dbReference type="EMBL" id="GAP04919.1"/>
    </source>
</evidence>
<protein>
    <recommendedName>
        <fullName evidence="3">SMODS and SLOG-associating 2TM effector domain-containing protein</fullName>
    </recommendedName>
</protein>
<evidence type="ECO:0008006" key="3">
    <source>
        <dbReference type="Google" id="ProtNLM"/>
    </source>
</evidence>
<gene>
    <name evidence="2" type="ORF">FTRO_0120270</name>
</gene>
<feature type="transmembrane region" description="Helical" evidence="1">
    <location>
        <begin position="28"/>
        <end position="47"/>
    </location>
</feature>
<dbReference type="Proteomes" id="UP000064514">
    <property type="component" value="Unassembled WGS sequence"/>
</dbReference>
<proteinExistence type="predicted"/>
<keyword evidence="1" id="KW-1133">Transmembrane helix</keyword>
<dbReference type="STRING" id="709323.GCA_001047135_01487"/>
<sequence length="138" mass="15600">MITETKIRDDLSTVVKKLQTQYKYYKKISSILGMLTIALSSSIPIIISLSENNVHLLIIVSVFSAIITLIQTTNSTFKIEDKKNLIGNTLIAIKKEQLLFDIHASPYNQTDDENVKTLVQNIINSSEQSFDDFFDSVK</sequence>
<reference evidence="2" key="1">
    <citation type="journal article" date="2015" name="BMC Genomics">
        <title>Comparative genomics of Fructobacillus spp. and Leuconostoc spp. reveals niche-specific evolution of Fructobacillus spp.</title>
        <authorList>
            <person name="Endo A."/>
            <person name="Tanizawa Y."/>
            <person name="Tanaka N."/>
            <person name="Maeno S."/>
            <person name="Kumar H."/>
            <person name="Shiwa Y."/>
            <person name="Okada S."/>
            <person name="Yoshikawa H."/>
            <person name="Dicks L."/>
            <person name="Nakagawa J."/>
            <person name="Arita M."/>
        </authorList>
    </citation>
    <scope>NUCLEOTIDE SEQUENCE [LARGE SCALE GENOMIC DNA]</scope>
    <source>
        <strain evidence="2">F214-1</strain>
    </source>
</reference>
<dbReference type="InterPro" id="IPR025325">
    <property type="entry name" value="DUF4231"/>
</dbReference>
<keyword evidence="1" id="KW-0812">Transmembrane</keyword>
<dbReference type="AlphaFoldDB" id="A0A3F3HH75"/>
<accession>A0A3F3HH75</accession>